<keyword evidence="2" id="KW-0805">Transcription regulation</keyword>
<evidence type="ECO:0000256" key="5">
    <source>
        <dbReference type="ARBA" id="ARBA00023163"/>
    </source>
</evidence>
<dbReference type="OrthoDB" id="1747617at2759"/>
<reference evidence="9" key="3">
    <citation type="submission" date="2015-06" db="UniProtKB">
        <authorList>
            <consortium name="EnsemblProtists"/>
        </authorList>
    </citation>
    <scope>IDENTIFICATION</scope>
</reference>
<evidence type="ECO:0000259" key="7">
    <source>
        <dbReference type="PROSITE" id="PS51519"/>
    </source>
</evidence>
<protein>
    <recommendedName>
        <fullName evidence="7">RWP-RK domain-containing protein</fullName>
    </recommendedName>
</protein>
<dbReference type="EnsemblProtists" id="EKX54350">
    <property type="protein sequence ID" value="EKX54350"/>
    <property type="gene ID" value="GUITHDRAFT_99832"/>
</dbReference>
<dbReference type="RefSeq" id="XP_005841330.1">
    <property type="nucleotide sequence ID" value="XM_005841273.1"/>
</dbReference>
<dbReference type="PROSITE" id="PS51519">
    <property type="entry name" value="RWP_RK"/>
    <property type="match status" value="1"/>
</dbReference>
<keyword evidence="6" id="KW-0539">Nucleus</keyword>
<dbReference type="KEGG" id="gtt:GUITHDRAFT_99832"/>
<evidence type="ECO:0000313" key="10">
    <source>
        <dbReference type="Proteomes" id="UP000011087"/>
    </source>
</evidence>
<evidence type="ECO:0000313" key="8">
    <source>
        <dbReference type="EMBL" id="EKX54350.1"/>
    </source>
</evidence>
<feature type="domain" description="RWP-RK" evidence="7">
    <location>
        <begin position="5"/>
        <end position="90"/>
    </location>
</feature>
<proteinExistence type="predicted"/>
<dbReference type="Pfam" id="PF02042">
    <property type="entry name" value="RWP-RK"/>
    <property type="match status" value="1"/>
</dbReference>
<sequence length="159" mass="17940">MSGKSQVSIFPRAQTRHQEVTLTVDAVQQLYHLRQDKAAAQLGVCLTSFKAACRRLGIKRWPFTRTQGVKKMARRASELGTHGVWDDNLVAFFQSSREGRGEPPTGHGEGCMRTAKEDVWVGMGEGQAEWIEWFVGATDEDPVLQRWELKRVLRLEAGE</sequence>
<gene>
    <name evidence="8" type="ORF">GUITHDRAFT_99832</name>
</gene>
<dbReference type="AlphaFoldDB" id="L1K1N3"/>
<keyword evidence="10" id="KW-1185">Reference proteome</keyword>
<dbReference type="GeneID" id="17311128"/>
<dbReference type="Proteomes" id="UP000011087">
    <property type="component" value="Unassembled WGS sequence"/>
</dbReference>
<evidence type="ECO:0000256" key="6">
    <source>
        <dbReference type="ARBA" id="ARBA00023242"/>
    </source>
</evidence>
<dbReference type="GO" id="GO:0003700">
    <property type="term" value="F:DNA-binding transcription factor activity"/>
    <property type="evidence" value="ECO:0007669"/>
    <property type="project" value="InterPro"/>
</dbReference>
<organism evidence="8">
    <name type="scientific">Guillardia theta (strain CCMP2712)</name>
    <name type="common">Cryptophyte</name>
    <dbReference type="NCBI Taxonomy" id="905079"/>
    <lineage>
        <taxon>Eukaryota</taxon>
        <taxon>Cryptophyceae</taxon>
        <taxon>Pyrenomonadales</taxon>
        <taxon>Geminigeraceae</taxon>
        <taxon>Guillardia</taxon>
    </lineage>
</organism>
<comment type="function">
    <text evidence="1">Putative transcription factor.</text>
</comment>
<evidence type="ECO:0000256" key="3">
    <source>
        <dbReference type="ARBA" id="ARBA00023054"/>
    </source>
</evidence>
<evidence type="ECO:0000256" key="1">
    <source>
        <dbReference type="ARBA" id="ARBA00004049"/>
    </source>
</evidence>
<dbReference type="PANTHER" id="PTHR46373">
    <property type="entry name" value="PROTEIN RKD4"/>
    <property type="match status" value="1"/>
</dbReference>
<evidence type="ECO:0000256" key="4">
    <source>
        <dbReference type="ARBA" id="ARBA00023125"/>
    </source>
</evidence>
<name>L1K1N3_GUITC</name>
<dbReference type="InterPro" id="IPR003035">
    <property type="entry name" value="RWP-RK_dom"/>
</dbReference>
<keyword evidence="3" id="KW-0175">Coiled coil</keyword>
<dbReference type="PANTHER" id="PTHR46373:SF2">
    <property type="entry name" value="RWP-RK DOMAIN-CONTAINING PROTEIN"/>
    <property type="match status" value="1"/>
</dbReference>
<reference evidence="10" key="2">
    <citation type="submission" date="2012-11" db="EMBL/GenBank/DDBJ databases">
        <authorList>
            <person name="Kuo A."/>
            <person name="Curtis B.A."/>
            <person name="Tanifuji G."/>
            <person name="Burki F."/>
            <person name="Gruber A."/>
            <person name="Irimia M."/>
            <person name="Maruyama S."/>
            <person name="Arias M.C."/>
            <person name="Ball S.G."/>
            <person name="Gile G.H."/>
            <person name="Hirakawa Y."/>
            <person name="Hopkins J.F."/>
            <person name="Rensing S.A."/>
            <person name="Schmutz J."/>
            <person name="Symeonidi A."/>
            <person name="Elias M."/>
            <person name="Eveleigh R.J."/>
            <person name="Herman E.K."/>
            <person name="Klute M.J."/>
            <person name="Nakayama T."/>
            <person name="Obornik M."/>
            <person name="Reyes-Prieto A."/>
            <person name="Armbrust E.V."/>
            <person name="Aves S.J."/>
            <person name="Beiko R.G."/>
            <person name="Coutinho P."/>
            <person name="Dacks J.B."/>
            <person name="Durnford D.G."/>
            <person name="Fast N.M."/>
            <person name="Green B.R."/>
            <person name="Grisdale C."/>
            <person name="Hempe F."/>
            <person name="Henrissat B."/>
            <person name="Hoppner M.P."/>
            <person name="Ishida K.-I."/>
            <person name="Kim E."/>
            <person name="Koreny L."/>
            <person name="Kroth P.G."/>
            <person name="Liu Y."/>
            <person name="Malik S.-B."/>
            <person name="Maier U.G."/>
            <person name="McRose D."/>
            <person name="Mock T."/>
            <person name="Neilson J.A."/>
            <person name="Onodera N.T."/>
            <person name="Poole A.M."/>
            <person name="Pritham E.J."/>
            <person name="Richards T.A."/>
            <person name="Rocap G."/>
            <person name="Roy S.W."/>
            <person name="Sarai C."/>
            <person name="Schaack S."/>
            <person name="Shirato S."/>
            <person name="Slamovits C.H."/>
            <person name="Spencer D.F."/>
            <person name="Suzuki S."/>
            <person name="Worden A.Z."/>
            <person name="Zauner S."/>
            <person name="Barry K."/>
            <person name="Bell C."/>
            <person name="Bharti A.K."/>
            <person name="Crow J.A."/>
            <person name="Grimwood J."/>
            <person name="Kramer R."/>
            <person name="Lindquist E."/>
            <person name="Lucas S."/>
            <person name="Salamov A."/>
            <person name="McFadden G.I."/>
            <person name="Lane C.E."/>
            <person name="Keeling P.J."/>
            <person name="Gray M.W."/>
            <person name="Grigoriev I.V."/>
            <person name="Archibald J.M."/>
        </authorList>
    </citation>
    <scope>NUCLEOTIDE SEQUENCE</scope>
    <source>
        <strain evidence="10">CCMP2712</strain>
    </source>
</reference>
<reference evidence="8 10" key="1">
    <citation type="journal article" date="2012" name="Nature">
        <title>Algal genomes reveal evolutionary mosaicism and the fate of nucleomorphs.</title>
        <authorList>
            <consortium name="DOE Joint Genome Institute"/>
            <person name="Curtis B.A."/>
            <person name="Tanifuji G."/>
            <person name="Burki F."/>
            <person name="Gruber A."/>
            <person name="Irimia M."/>
            <person name="Maruyama S."/>
            <person name="Arias M.C."/>
            <person name="Ball S.G."/>
            <person name="Gile G.H."/>
            <person name="Hirakawa Y."/>
            <person name="Hopkins J.F."/>
            <person name="Kuo A."/>
            <person name="Rensing S.A."/>
            <person name="Schmutz J."/>
            <person name="Symeonidi A."/>
            <person name="Elias M."/>
            <person name="Eveleigh R.J."/>
            <person name="Herman E.K."/>
            <person name="Klute M.J."/>
            <person name="Nakayama T."/>
            <person name="Obornik M."/>
            <person name="Reyes-Prieto A."/>
            <person name="Armbrust E.V."/>
            <person name="Aves S.J."/>
            <person name="Beiko R.G."/>
            <person name="Coutinho P."/>
            <person name="Dacks J.B."/>
            <person name="Durnford D.G."/>
            <person name="Fast N.M."/>
            <person name="Green B.R."/>
            <person name="Grisdale C.J."/>
            <person name="Hempel F."/>
            <person name="Henrissat B."/>
            <person name="Hoppner M.P."/>
            <person name="Ishida K."/>
            <person name="Kim E."/>
            <person name="Koreny L."/>
            <person name="Kroth P.G."/>
            <person name="Liu Y."/>
            <person name="Malik S.B."/>
            <person name="Maier U.G."/>
            <person name="McRose D."/>
            <person name="Mock T."/>
            <person name="Neilson J.A."/>
            <person name="Onodera N.T."/>
            <person name="Poole A.M."/>
            <person name="Pritham E.J."/>
            <person name="Richards T.A."/>
            <person name="Rocap G."/>
            <person name="Roy S.W."/>
            <person name="Sarai C."/>
            <person name="Schaack S."/>
            <person name="Shirato S."/>
            <person name="Slamovits C.H."/>
            <person name="Spencer D.F."/>
            <person name="Suzuki S."/>
            <person name="Worden A.Z."/>
            <person name="Zauner S."/>
            <person name="Barry K."/>
            <person name="Bell C."/>
            <person name="Bharti A.K."/>
            <person name="Crow J.A."/>
            <person name="Grimwood J."/>
            <person name="Kramer R."/>
            <person name="Lindquist E."/>
            <person name="Lucas S."/>
            <person name="Salamov A."/>
            <person name="McFadden G.I."/>
            <person name="Lane C.E."/>
            <person name="Keeling P.J."/>
            <person name="Gray M.W."/>
            <person name="Grigoriev I.V."/>
            <person name="Archibald J.M."/>
        </authorList>
    </citation>
    <scope>NUCLEOTIDE SEQUENCE</scope>
    <source>
        <strain evidence="8 10">CCMP2712</strain>
    </source>
</reference>
<dbReference type="InterPro" id="IPR044607">
    <property type="entry name" value="RKD-like"/>
</dbReference>
<keyword evidence="4" id="KW-0238">DNA-binding</keyword>
<keyword evidence="5" id="KW-0804">Transcription</keyword>
<evidence type="ECO:0000256" key="2">
    <source>
        <dbReference type="ARBA" id="ARBA00023015"/>
    </source>
</evidence>
<dbReference type="EMBL" id="JH992967">
    <property type="protein sequence ID" value="EKX54350.1"/>
    <property type="molecule type" value="Genomic_DNA"/>
</dbReference>
<evidence type="ECO:0000313" key="9">
    <source>
        <dbReference type="EnsemblProtists" id="EKX54350"/>
    </source>
</evidence>
<dbReference type="PaxDb" id="55529-EKX54350"/>
<dbReference type="HOGENOM" id="CLU_092984_0_2_1"/>
<accession>L1K1N3</accession>
<dbReference type="GO" id="GO:0003677">
    <property type="term" value="F:DNA binding"/>
    <property type="evidence" value="ECO:0007669"/>
    <property type="project" value="UniProtKB-KW"/>
</dbReference>